<gene>
    <name evidence="1" type="ORF">SAMN04488128_106387</name>
</gene>
<dbReference type="RefSeq" id="WP_159456233.1">
    <property type="nucleotide sequence ID" value="NZ_FUWZ01000006.1"/>
</dbReference>
<proteinExistence type="predicted"/>
<organism evidence="1 2">
    <name type="scientific">Chitinophaga eiseniae</name>
    <dbReference type="NCBI Taxonomy" id="634771"/>
    <lineage>
        <taxon>Bacteria</taxon>
        <taxon>Pseudomonadati</taxon>
        <taxon>Bacteroidota</taxon>
        <taxon>Chitinophagia</taxon>
        <taxon>Chitinophagales</taxon>
        <taxon>Chitinophagaceae</taxon>
        <taxon>Chitinophaga</taxon>
    </lineage>
</organism>
<name>A0A1T4TVA7_9BACT</name>
<dbReference type="AlphaFoldDB" id="A0A1T4TVA7"/>
<dbReference type="STRING" id="634771.SAMN04488128_106387"/>
<evidence type="ECO:0000313" key="1">
    <source>
        <dbReference type="EMBL" id="SKA44382.1"/>
    </source>
</evidence>
<reference evidence="2" key="1">
    <citation type="submission" date="2017-02" db="EMBL/GenBank/DDBJ databases">
        <authorList>
            <person name="Varghese N."/>
            <person name="Submissions S."/>
        </authorList>
    </citation>
    <scope>NUCLEOTIDE SEQUENCE [LARGE SCALE GENOMIC DNA]</scope>
    <source>
        <strain evidence="2">DSM 22224</strain>
    </source>
</reference>
<dbReference type="EMBL" id="FUWZ01000006">
    <property type="protein sequence ID" value="SKA44382.1"/>
    <property type="molecule type" value="Genomic_DNA"/>
</dbReference>
<evidence type="ECO:0000313" key="2">
    <source>
        <dbReference type="Proteomes" id="UP000190367"/>
    </source>
</evidence>
<sequence>MKKKMSLTKKLMLTKNIVGTMTNHQQATILGGRLTTIGRTCHVTGGCPVAPEHPGQG</sequence>
<accession>A0A1T4TVA7</accession>
<protein>
    <submittedName>
        <fullName evidence="1">Uncharacterized protein</fullName>
    </submittedName>
</protein>
<dbReference type="Proteomes" id="UP000190367">
    <property type="component" value="Unassembled WGS sequence"/>
</dbReference>
<keyword evidence="2" id="KW-1185">Reference proteome</keyword>